<accession>A0A8J2S1Z6</accession>
<dbReference type="PRINTS" id="PR00259">
    <property type="entry name" value="TMFOUR"/>
</dbReference>
<evidence type="ECO:0000256" key="1">
    <source>
        <dbReference type="ARBA" id="ARBA00004141"/>
    </source>
</evidence>
<evidence type="ECO:0000313" key="7">
    <source>
        <dbReference type="Proteomes" id="UP000789390"/>
    </source>
</evidence>
<keyword evidence="7" id="KW-1185">Reference proteome</keyword>
<evidence type="ECO:0000256" key="2">
    <source>
        <dbReference type="ARBA" id="ARBA00022692"/>
    </source>
</evidence>
<dbReference type="GO" id="GO:0016020">
    <property type="term" value="C:membrane"/>
    <property type="evidence" value="ECO:0007669"/>
    <property type="project" value="UniProtKB-SubCell"/>
</dbReference>
<feature type="transmembrane region" description="Helical" evidence="5">
    <location>
        <begin position="12"/>
        <end position="32"/>
    </location>
</feature>
<comment type="subcellular location">
    <subcellularLocation>
        <location evidence="1">Membrane</location>
        <topology evidence="1">Multi-pass membrane protein</topology>
    </subcellularLocation>
</comment>
<dbReference type="OrthoDB" id="5845060at2759"/>
<dbReference type="PANTHER" id="PTHR19282">
    <property type="entry name" value="TETRASPANIN"/>
    <property type="match status" value="1"/>
</dbReference>
<dbReference type="Pfam" id="PF00335">
    <property type="entry name" value="Tetraspanin"/>
    <property type="match status" value="1"/>
</dbReference>
<evidence type="ECO:0000313" key="6">
    <source>
        <dbReference type="EMBL" id="CAH0111270.1"/>
    </source>
</evidence>
<name>A0A8J2S1Z6_9CRUS</name>
<sequence length="201" mass="21881">MCGGFKFSKNALIALNILYILVGFILIGVATYGKAANLVTSLPIIGGIVACGIFLLVIAIMGLIGAVKHHQVLLFFYMVVLFILFVIQFAIACACLAVNSDTQKTLAAAGWDNADNATREDVQNAFQCCGFRNITEDESCTQKCPLCNIPCESKLETMINYGFRVSGGIGLFFSFTEFVGVWLTVRYRNQKDPKGHPGAFL</sequence>
<protein>
    <recommendedName>
        <fullName evidence="8">Tetraspanin-31</fullName>
    </recommendedName>
</protein>
<evidence type="ECO:0000256" key="4">
    <source>
        <dbReference type="ARBA" id="ARBA00023136"/>
    </source>
</evidence>
<dbReference type="InterPro" id="IPR018499">
    <property type="entry name" value="Tetraspanin/Peripherin"/>
</dbReference>
<feature type="transmembrane region" description="Helical" evidence="5">
    <location>
        <begin position="165"/>
        <end position="185"/>
    </location>
</feature>
<dbReference type="Proteomes" id="UP000789390">
    <property type="component" value="Unassembled WGS sequence"/>
</dbReference>
<reference evidence="6" key="1">
    <citation type="submission" date="2021-11" db="EMBL/GenBank/DDBJ databases">
        <authorList>
            <person name="Schell T."/>
        </authorList>
    </citation>
    <scope>NUCLEOTIDE SEQUENCE</scope>
    <source>
        <strain evidence="6">M5</strain>
    </source>
</reference>
<gene>
    <name evidence="6" type="ORF">DGAL_LOCUS14909</name>
</gene>
<organism evidence="6 7">
    <name type="scientific">Daphnia galeata</name>
    <dbReference type="NCBI Taxonomy" id="27404"/>
    <lineage>
        <taxon>Eukaryota</taxon>
        <taxon>Metazoa</taxon>
        <taxon>Ecdysozoa</taxon>
        <taxon>Arthropoda</taxon>
        <taxon>Crustacea</taxon>
        <taxon>Branchiopoda</taxon>
        <taxon>Diplostraca</taxon>
        <taxon>Cladocera</taxon>
        <taxon>Anomopoda</taxon>
        <taxon>Daphniidae</taxon>
        <taxon>Daphnia</taxon>
    </lineage>
</organism>
<feature type="transmembrane region" description="Helical" evidence="5">
    <location>
        <begin position="74"/>
        <end position="99"/>
    </location>
</feature>
<evidence type="ECO:0008006" key="8">
    <source>
        <dbReference type="Google" id="ProtNLM"/>
    </source>
</evidence>
<dbReference type="PANTHER" id="PTHR19282:SF452">
    <property type="entry name" value="LD03691P"/>
    <property type="match status" value="1"/>
</dbReference>
<evidence type="ECO:0000256" key="3">
    <source>
        <dbReference type="ARBA" id="ARBA00022989"/>
    </source>
</evidence>
<comment type="caution">
    <text evidence="6">The sequence shown here is derived from an EMBL/GenBank/DDBJ whole genome shotgun (WGS) entry which is preliminary data.</text>
</comment>
<keyword evidence="3 5" id="KW-1133">Transmembrane helix</keyword>
<feature type="transmembrane region" description="Helical" evidence="5">
    <location>
        <begin position="44"/>
        <end position="67"/>
    </location>
</feature>
<keyword evidence="2 5" id="KW-0812">Transmembrane</keyword>
<evidence type="ECO:0000256" key="5">
    <source>
        <dbReference type="SAM" id="Phobius"/>
    </source>
</evidence>
<dbReference type="AlphaFoldDB" id="A0A8J2S1Z6"/>
<proteinExistence type="predicted"/>
<keyword evidence="4 5" id="KW-0472">Membrane</keyword>
<dbReference type="EMBL" id="CAKKLH010000312">
    <property type="protein sequence ID" value="CAH0111270.1"/>
    <property type="molecule type" value="Genomic_DNA"/>
</dbReference>